<evidence type="ECO:0000313" key="1">
    <source>
        <dbReference type="EMBL" id="MBB3968931.1"/>
    </source>
</evidence>
<sequence>MIQQWELPAAMGFKPIAIKTNYLNTLFAMLVPYSA</sequence>
<proteinExistence type="predicted"/>
<name>A0ABR6I7Y6_9SPHI</name>
<dbReference type="Proteomes" id="UP000583101">
    <property type="component" value="Unassembled WGS sequence"/>
</dbReference>
<comment type="caution">
    <text evidence="1">The sequence shown here is derived from an EMBL/GenBank/DDBJ whole genome shotgun (WGS) entry which is preliminary data.</text>
</comment>
<organism evidence="1 2">
    <name type="scientific">Mucilaginibacter phyllosphaerae</name>
    <dbReference type="NCBI Taxonomy" id="1812349"/>
    <lineage>
        <taxon>Bacteria</taxon>
        <taxon>Pseudomonadati</taxon>
        <taxon>Bacteroidota</taxon>
        <taxon>Sphingobacteriia</taxon>
        <taxon>Sphingobacteriales</taxon>
        <taxon>Sphingobacteriaceae</taxon>
        <taxon>Mucilaginibacter</taxon>
    </lineage>
</organism>
<reference evidence="1 2" key="1">
    <citation type="submission" date="2020-08" db="EMBL/GenBank/DDBJ databases">
        <title>Genomic Encyclopedia of Type Strains, Phase IV (KMG-IV): sequencing the most valuable type-strain genomes for metagenomic binning, comparative biology and taxonomic classification.</title>
        <authorList>
            <person name="Goeker M."/>
        </authorList>
    </citation>
    <scope>NUCLEOTIDE SEQUENCE [LARGE SCALE GENOMIC DNA]</scope>
    <source>
        <strain evidence="1 2">DSM 100995</strain>
    </source>
</reference>
<protein>
    <submittedName>
        <fullName evidence="1">Uncharacterized protein</fullName>
    </submittedName>
</protein>
<gene>
    <name evidence="1" type="ORF">GGR35_001523</name>
</gene>
<accession>A0ABR6I7Y6</accession>
<dbReference type="EMBL" id="JACIEG010000002">
    <property type="protein sequence ID" value="MBB3968931.1"/>
    <property type="molecule type" value="Genomic_DNA"/>
</dbReference>
<keyword evidence="2" id="KW-1185">Reference proteome</keyword>
<evidence type="ECO:0000313" key="2">
    <source>
        <dbReference type="Proteomes" id="UP000583101"/>
    </source>
</evidence>